<accession>A0A2N5ESG2</accession>
<evidence type="ECO:0000313" key="2">
    <source>
        <dbReference type="EMBL" id="PLR53042.1"/>
    </source>
</evidence>
<feature type="compositionally biased region" description="Basic and acidic residues" evidence="1">
    <location>
        <begin position="1"/>
        <end position="12"/>
    </location>
</feature>
<evidence type="ECO:0000313" key="3">
    <source>
        <dbReference type="Proteomes" id="UP000234626"/>
    </source>
</evidence>
<gene>
    <name evidence="2" type="ORF">CYR34_00075</name>
</gene>
<dbReference type="InterPro" id="IPR019226">
    <property type="entry name" value="DUF2158"/>
</dbReference>
<keyword evidence="3" id="KW-1185">Reference proteome</keyword>
<feature type="region of interest" description="Disordered" evidence="1">
    <location>
        <begin position="1"/>
        <end position="30"/>
    </location>
</feature>
<name>A0A2N5ESG2_9GAMM</name>
<evidence type="ECO:0000256" key="1">
    <source>
        <dbReference type="SAM" id="MobiDB-lite"/>
    </source>
</evidence>
<organism evidence="2 3">
    <name type="scientific">Chimaeribacter arupi</name>
    <dbReference type="NCBI Taxonomy" id="2060066"/>
    <lineage>
        <taxon>Bacteria</taxon>
        <taxon>Pseudomonadati</taxon>
        <taxon>Pseudomonadota</taxon>
        <taxon>Gammaproteobacteria</taxon>
        <taxon>Enterobacterales</taxon>
        <taxon>Yersiniaceae</taxon>
        <taxon>Chimaeribacter</taxon>
    </lineage>
</organism>
<protein>
    <submittedName>
        <fullName evidence="2">DUF2158 domain-containing protein</fullName>
    </submittedName>
</protein>
<proteinExistence type="predicted"/>
<dbReference type="EMBL" id="PJZK01000001">
    <property type="protein sequence ID" value="PLR53042.1"/>
    <property type="molecule type" value="Genomic_DNA"/>
</dbReference>
<sequence>MQHKENNMEFKTGDIVQPKSGGQKMTVKSVDGDSVECTWGTVGEEKTRAFSAQELSPYHEDGDFGVC</sequence>
<comment type="caution">
    <text evidence="2">The sequence shown here is derived from an EMBL/GenBank/DDBJ whole genome shotgun (WGS) entry which is preliminary data.</text>
</comment>
<dbReference type="OrthoDB" id="6429330at2"/>
<reference evidence="2 3" key="1">
    <citation type="submission" date="2017-12" db="EMBL/GenBank/DDBJ databases">
        <title>Characterization of six clinical isolates of Enterochimera gen. nov., a novel genus of the Yersiniaciae family and the three species Enterochimera arupensis sp. nov., Enterochimera coloradensis sp. nov, and Enterochimera californica sp. nov.</title>
        <authorList>
            <person name="Rossi A."/>
            <person name="Fisher M."/>
        </authorList>
    </citation>
    <scope>NUCLEOTIDE SEQUENCE [LARGE SCALE GENOMIC DNA]</scope>
    <source>
        <strain evidence="2 3">2016Iso1</strain>
    </source>
</reference>
<dbReference type="AlphaFoldDB" id="A0A2N5ESG2"/>
<dbReference type="Proteomes" id="UP000234626">
    <property type="component" value="Unassembled WGS sequence"/>
</dbReference>
<dbReference type="Pfam" id="PF09926">
    <property type="entry name" value="DUF2158"/>
    <property type="match status" value="1"/>
</dbReference>